<proteinExistence type="inferred from homology"/>
<evidence type="ECO:0008006" key="10">
    <source>
        <dbReference type="Google" id="ProtNLM"/>
    </source>
</evidence>
<dbReference type="HOGENOM" id="CLU_150599_0_0_9"/>
<evidence type="ECO:0000256" key="7">
    <source>
        <dbReference type="SAM" id="Phobius"/>
    </source>
</evidence>
<feature type="transmembrane region" description="Helical" evidence="7">
    <location>
        <begin position="82"/>
        <end position="106"/>
    </location>
</feature>
<keyword evidence="6 7" id="KW-0472">Membrane</keyword>
<dbReference type="PANTHER" id="PTHR40043:SF1">
    <property type="entry name" value="UPF0719 INNER MEMBRANE PROTEIN YJFL"/>
    <property type="match status" value="1"/>
</dbReference>
<dbReference type="Proteomes" id="UP000003195">
    <property type="component" value="Unassembled WGS sequence"/>
</dbReference>
<dbReference type="AlphaFoldDB" id="E2ZDX7"/>
<dbReference type="OrthoDB" id="1907375at2"/>
<organism evidence="8 9">
    <name type="scientific">Megasphaera micronuciformis F0359</name>
    <dbReference type="NCBI Taxonomy" id="706434"/>
    <lineage>
        <taxon>Bacteria</taxon>
        <taxon>Bacillati</taxon>
        <taxon>Bacillota</taxon>
        <taxon>Negativicutes</taxon>
        <taxon>Veillonellales</taxon>
        <taxon>Veillonellaceae</taxon>
        <taxon>Megasphaera</taxon>
    </lineage>
</organism>
<name>E2ZDX7_9FIRM</name>
<evidence type="ECO:0000256" key="5">
    <source>
        <dbReference type="ARBA" id="ARBA00022989"/>
    </source>
</evidence>
<feature type="transmembrane region" description="Helical" evidence="7">
    <location>
        <begin position="118"/>
        <end position="142"/>
    </location>
</feature>
<dbReference type="STRING" id="706434.HMPREF9429_01679"/>
<evidence type="ECO:0000313" key="8">
    <source>
        <dbReference type="EMBL" id="EFQ03473.1"/>
    </source>
</evidence>
<evidence type="ECO:0000313" key="9">
    <source>
        <dbReference type="Proteomes" id="UP000003195"/>
    </source>
</evidence>
<sequence length="143" mass="15334">MPYIADIVNVLIFSFLGIILMIVGNMIIDQFIPGDFPTEIKKGNSAVAWVCAGSFIGMGEIVRTAIQSPTAAEVEEFLLHGIMFSLIYAVIGIAVFLMGFFFISAFQRKYSLSKEIMSGNVAAGIVTFGIFVGLALVVAGAIQ</sequence>
<accession>E2ZDX7</accession>
<dbReference type="PANTHER" id="PTHR40043">
    <property type="entry name" value="UPF0719 INNER MEMBRANE PROTEIN YJFL"/>
    <property type="match status" value="1"/>
</dbReference>
<keyword evidence="5 7" id="KW-1133">Transmembrane helix</keyword>
<dbReference type="RefSeq" id="WP_006943018.1">
    <property type="nucleotide sequence ID" value="NZ_GL538209.1"/>
</dbReference>
<comment type="subcellular location">
    <subcellularLocation>
        <location evidence="1">Cell membrane</location>
        <topology evidence="1">Multi-pass membrane protein</topology>
    </subcellularLocation>
</comment>
<dbReference type="eggNOG" id="COG3766">
    <property type="taxonomic scope" value="Bacteria"/>
</dbReference>
<keyword evidence="9" id="KW-1185">Reference proteome</keyword>
<dbReference type="EMBL" id="AECS01000040">
    <property type="protein sequence ID" value="EFQ03473.1"/>
    <property type="molecule type" value="Genomic_DNA"/>
</dbReference>
<evidence type="ECO:0000256" key="1">
    <source>
        <dbReference type="ARBA" id="ARBA00004651"/>
    </source>
</evidence>
<evidence type="ECO:0000256" key="6">
    <source>
        <dbReference type="ARBA" id="ARBA00023136"/>
    </source>
</evidence>
<gene>
    <name evidence="8" type="ORF">HMPREF9429_01679</name>
</gene>
<comment type="similarity">
    <text evidence="2">Belongs to the UPF0719 family.</text>
</comment>
<feature type="transmembrane region" description="Helical" evidence="7">
    <location>
        <begin position="7"/>
        <end position="28"/>
    </location>
</feature>
<dbReference type="InterPro" id="IPR007140">
    <property type="entry name" value="DUF350"/>
</dbReference>
<dbReference type="GO" id="GO:0005886">
    <property type="term" value="C:plasma membrane"/>
    <property type="evidence" value="ECO:0007669"/>
    <property type="project" value="UniProtKB-SubCell"/>
</dbReference>
<evidence type="ECO:0000256" key="4">
    <source>
        <dbReference type="ARBA" id="ARBA00022692"/>
    </source>
</evidence>
<keyword evidence="4 7" id="KW-0812">Transmembrane</keyword>
<reference evidence="8 9" key="1">
    <citation type="submission" date="2010-08" db="EMBL/GenBank/DDBJ databases">
        <authorList>
            <person name="Weinstock G."/>
            <person name="Sodergren E."/>
            <person name="Clifton S."/>
            <person name="Fulton L."/>
            <person name="Fulton B."/>
            <person name="Courtney L."/>
            <person name="Fronick C."/>
            <person name="Harrison M."/>
            <person name="Strong C."/>
            <person name="Farmer C."/>
            <person name="Delahaunty K."/>
            <person name="Markovic C."/>
            <person name="Hall O."/>
            <person name="Minx P."/>
            <person name="Tomlinson C."/>
            <person name="Mitreva M."/>
            <person name="Hou S."/>
            <person name="Chen J."/>
            <person name="Wollam A."/>
            <person name="Pepin K.H."/>
            <person name="Johnson M."/>
            <person name="Bhonagiri V."/>
            <person name="Zhang X."/>
            <person name="Suruliraj S."/>
            <person name="Warren W."/>
            <person name="Chinwalla A."/>
            <person name="Mardis E.R."/>
            <person name="Wilson R.K."/>
        </authorList>
    </citation>
    <scope>NUCLEOTIDE SEQUENCE [LARGE SCALE GENOMIC DNA]</scope>
    <source>
        <strain evidence="8 9">F0359</strain>
    </source>
</reference>
<evidence type="ECO:0000256" key="3">
    <source>
        <dbReference type="ARBA" id="ARBA00022475"/>
    </source>
</evidence>
<dbReference type="Pfam" id="PF03994">
    <property type="entry name" value="DUF350"/>
    <property type="match status" value="1"/>
</dbReference>
<protein>
    <recommendedName>
        <fullName evidence="10">DUF350 domain-containing protein</fullName>
    </recommendedName>
</protein>
<evidence type="ECO:0000256" key="2">
    <source>
        <dbReference type="ARBA" id="ARBA00005779"/>
    </source>
</evidence>
<keyword evidence="3" id="KW-1003">Cell membrane</keyword>
<comment type="caution">
    <text evidence="8">The sequence shown here is derived from an EMBL/GenBank/DDBJ whole genome shotgun (WGS) entry which is preliminary data.</text>
</comment>